<evidence type="ECO:0000313" key="9">
    <source>
        <dbReference type="Proteomes" id="UP000189940"/>
    </source>
</evidence>
<keyword evidence="6 7" id="KW-0472">Membrane</keyword>
<evidence type="ECO:0000256" key="5">
    <source>
        <dbReference type="ARBA" id="ARBA00022989"/>
    </source>
</evidence>
<evidence type="ECO:0000256" key="2">
    <source>
        <dbReference type="ARBA" id="ARBA00005779"/>
    </source>
</evidence>
<dbReference type="RefSeq" id="WP_079445675.1">
    <property type="nucleotide sequence ID" value="NZ_MWPQ01000009.1"/>
</dbReference>
<dbReference type="Proteomes" id="UP000189940">
    <property type="component" value="Unassembled WGS sequence"/>
</dbReference>
<evidence type="ECO:0008006" key="10">
    <source>
        <dbReference type="Google" id="ProtNLM"/>
    </source>
</evidence>
<dbReference type="GO" id="GO:0005886">
    <property type="term" value="C:plasma membrane"/>
    <property type="evidence" value="ECO:0007669"/>
    <property type="project" value="UniProtKB-SubCell"/>
</dbReference>
<comment type="caution">
    <text evidence="8">The sequence shown here is derived from an EMBL/GenBank/DDBJ whole genome shotgun (WGS) entry which is preliminary data.</text>
</comment>
<feature type="transmembrane region" description="Helical" evidence="7">
    <location>
        <begin position="12"/>
        <end position="29"/>
    </location>
</feature>
<dbReference type="STRING" id="29421.B2M20_03340"/>
<protein>
    <recommendedName>
        <fullName evidence="10">DUF350 domain-containing protein</fullName>
    </recommendedName>
</protein>
<organism evidence="8 9">
    <name type="scientific">Nitrobacter vulgaris</name>
    <dbReference type="NCBI Taxonomy" id="29421"/>
    <lineage>
        <taxon>Bacteria</taxon>
        <taxon>Pseudomonadati</taxon>
        <taxon>Pseudomonadota</taxon>
        <taxon>Alphaproteobacteria</taxon>
        <taxon>Hyphomicrobiales</taxon>
        <taxon>Nitrobacteraceae</taxon>
        <taxon>Nitrobacter</taxon>
    </lineage>
</organism>
<evidence type="ECO:0000256" key="1">
    <source>
        <dbReference type="ARBA" id="ARBA00004651"/>
    </source>
</evidence>
<evidence type="ECO:0000256" key="4">
    <source>
        <dbReference type="ARBA" id="ARBA00022692"/>
    </source>
</evidence>
<keyword evidence="5 7" id="KW-1133">Transmembrane helix</keyword>
<dbReference type="PANTHER" id="PTHR40043:SF1">
    <property type="entry name" value="UPF0719 INNER MEMBRANE PROTEIN YJFL"/>
    <property type="match status" value="1"/>
</dbReference>
<keyword evidence="3" id="KW-1003">Cell membrane</keyword>
<keyword evidence="9" id="KW-1185">Reference proteome</keyword>
<gene>
    <name evidence="8" type="ORF">B2M20_03340</name>
</gene>
<comment type="subcellular location">
    <subcellularLocation>
        <location evidence="1">Cell membrane</location>
        <topology evidence="1">Multi-pass membrane protein</topology>
    </subcellularLocation>
</comment>
<dbReference type="InterPro" id="IPR007140">
    <property type="entry name" value="DUF350"/>
</dbReference>
<feature type="transmembrane region" description="Helical" evidence="7">
    <location>
        <begin position="115"/>
        <end position="133"/>
    </location>
</feature>
<evidence type="ECO:0000313" key="8">
    <source>
        <dbReference type="EMBL" id="OPH84174.1"/>
    </source>
</evidence>
<name>A0A1V4I221_NITVU</name>
<dbReference type="OrthoDB" id="5573330at2"/>
<evidence type="ECO:0000256" key="3">
    <source>
        <dbReference type="ARBA" id="ARBA00022475"/>
    </source>
</evidence>
<feature type="transmembrane region" description="Helical" evidence="7">
    <location>
        <begin position="49"/>
        <end position="70"/>
    </location>
</feature>
<dbReference type="EMBL" id="MWPQ01000009">
    <property type="protein sequence ID" value="OPH84174.1"/>
    <property type="molecule type" value="Genomic_DNA"/>
</dbReference>
<reference evidence="8 9" key="1">
    <citation type="submission" date="2017-02" db="EMBL/GenBank/DDBJ databases">
        <title>Genome sequence of the nitrite-oxidizing bacterium Nitrobacter vulgaris strain Ab1.</title>
        <authorList>
            <person name="Mellbye B.L."/>
            <person name="Davis E.W."/>
            <person name="Spieck E."/>
            <person name="Chang J.H."/>
            <person name="Bottomley P.J."/>
            <person name="Sayavedra-Soto L.A."/>
        </authorList>
    </citation>
    <scope>NUCLEOTIDE SEQUENCE [LARGE SCALE GENOMIC DNA]</scope>
    <source>
        <strain evidence="8 9">Ab1</strain>
    </source>
</reference>
<keyword evidence="4 7" id="KW-0812">Transmembrane</keyword>
<evidence type="ECO:0000256" key="7">
    <source>
        <dbReference type="SAM" id="Phobius"/>
    </source>
</evidence>
<proteinExistence type="inferred from homology"/>
<sequence length="134" mass="14299">MILQSLAGLPAFLLYFCTGLIAVVLYLFVYTRVTRHDEFQLICDNHPAAAIALGLSLVGFVIPVVSAIMHTVNVIDCLIWSVIALNVQIAVYYIVKIPVPNLSARIAAGELAPAIWLGLSSVAAGAINAASMVY</sequence>
<dbReference type="Pfam" id="PF03994">
    <property type="entry name" value="DUF350"/>
    <property type="match status" value="1"/>
</dbReference>
<dbReference type="AlphaFoldDB" id="A0A1V4I221"/>
<accession>A0A1V4I221</accession>
<dbReference type="PANTHER" id="PTHR40043">
    <property type="entry name" value="UPF0719 INNER MEMBRANE PROTEIN YJFL"/>
    <property type="match status" value="1"/>
</dbReference>
<evidence type="ECO:0000256" key="6">
    <source>
        <dbReference type="ARBA" id="ARBA00023136"/>
    </source>
</evidence>
<feature type="transmembrane region" description="Helical" evidence="7">
    <location>
        <begin position="77"/>
        <end position="95"/>
    </location>
</feature>
<comment type="similarity">
    <text evidence="2">Belongs to the UPF0719 family.</text>
</comment>